<dbReference type="Proteomes" id="UP000243686">
    <property type="component" value="Unassembled WGS sequence"/>
</dbReference>
<reference evidence="4 5" key="1">
    <citation type="submission" date="2015-03" db="EMBL/GenBank/DDBJ databases">
        <title>Draft genome of the nematode, Opisthorchis viverrini.</title>
        <authorList>
            <person name="Mitreva M."/>
        </authorList>
    </citation>
    <scope>NUCLEOTIDE SEQUENCE [LARGE SCALE GENOMIC DNA]</scope>
    <source>
        <strain evidence="4">Khon Kaen</strain>
    </source>
</reference>
<dbReference type="InterPro" id="IPR026590">
    <property type="entry name" value="Ssirtuin_cat_dom"/>
</dbReference>
<keyword evidence="1" id="KW-0520">NAD</keyword>
<gene>
    <name evidence="4" type="ORF">X801_04115</name>
</gene>
<sequence length="142" mass="15936">MNDKIPKCQANSCDGVVKPGLSLPNLAPPLHNFRYCFLRRSLTRQVPYKRWSALFFPPASVQDFSVCDLLIIIGTSLTVMPFCMLVDKVGAGVPRLYINREVPEMGLEELLDMKRSIDATLGEVAAKRAGTEKNRIENEPRK</sequence>
<protein>
    <recommendedName>
        <fullName evidence="3">Deacetylase sirtuin-type domain-containing protein</fullName>
    </recommendedName>
</protein>
<keyword evidence="5" id="KW-1185">Reference proteome</keyword>
<organism evidence="4 5">
    <name type="scientific">Opisthorchis viverrini</name>
    <name type="common">Southeast Asian liver fluke</name>
    <dbReference type="NCBI Taxonomy" id="6198"/>
    <lineage>
        <taxon>Eukaryota</taxon>
        <taxon>Metazoa</taxon>
        <taxon>Spiralia</taxon>
        <taxon>Lophotrochozoa</taxon>
        <taxon>Platyhelminthes</taxon>
        <taxon>Trematoda</taxon>
        <taxon>Digenea</taxon>
        <taxon>Opisthorchiida</taxon>
        <taxon>Opisthorchiata</taxon>
        <taxon>Opisthorchiidae</taxon>
        <taxon>Opisthorchis</taxon>
    </lineage>
</organism>
<evidence type="ECO:0000256" key="2">
    <source>
        <dbReference type="PROSITE-ProRule" id="PRU00236"/>
    </source>
</evidence>
<feature type="domain" description="Deacetylase sirtuin-type" evidence="3">
    <location>
        <begin position="1"/>
        <end position="132"/>
    </location>
</feature>
<evidence type="ECO:0000313" key="4">
    <source>
        <dbReference type="EMBL" id="OON20011.1"/>
    </source>
</evidence>
<dbReference type="SUPFAM" id="SSF52467">
    <property type="entry name" value="DHS-like NAD/FAD-binding domain"/>
    <property type="match status" value="1"/>
</dbReference>
<accession>A0A1S8X039</accession>
<evidence type="ECO:0000313" key="5">
    <source>
        <dbReference type="Proteomes" id="UP000243686"/>
    </source>
</evidence>
<comment type="caution">
    <text evidence="2">Lacks conserved residue(s) required for the propagation of feature annotation.</text>
</comment>
<evidence type="ECO:0000259" key="3">
    <source>
        <dbReference type="PROSITE" id="PS50305"/>
    </source>
</evidence>
<evidence type="ECO:0000256" key="1">
    <source>
        <dbReference type="ARBA" id="ARBA00023027"/>
    </source>
</evidence>
<dbReference type="EMBL" id="KV892908">
    <property type="protein sequence ID" value="OON20011.1"/>
    <property type="molecule type" value="Genomic_DNA"/>
</dbReference>
<dbReference type="Gene3D" id="3.40.50.1220">
    <property type="entry name" value="TPP-binding domain"/>
    <property type="match status" value="1"/>
</dbReference>
<dbReference type="AlphaFoldDB" id="A0A1S8X039"/>
<dbReference type="PROSITE" id="PS50305">
    <property type="entry name" value="SIRTUIN"/>
    <property type="match status" value="1"/>
</dbReference>
<name>A0A1S8X039_OPIVI</name>
<proteinExistence type="predicted"/>
<dbReference type="InterPro" id="IPR029035">
    <property type="entry name" value="DHS-like_NAD/FAD-binding_dom"/>
</dbReference>